<evidence type="ECO:0000256" key="1">
    <source>
        <dbReference type="SAM" id="SignalP"/>
    </source>
</evidence>
<dbReference type="EMBL" id="HBUE01065302">
    <property type="protein sequence ID" value="CAG6470427.1"/>
    <property type="molecule type" value="Transcribed_RNA"/>
</dbReference>
<feature type="chain" id="PRO_5036260692" evidence="1">
    <location>
        <begin position="18"/>
        <end position="239"/>
    </location>
</feature>
<organism evidence="2">
    <name type="scientific">Culex pipiens</name>
    <name type="common">House mosquito</name>
    <dbReference type="NCBI Taxonomy" id="7175"/>
    <lineage>
        <taxon>Eukaryota</taxon>
        <taxon>Metazoa</taxon>
        <taxon>Ecdysozoa</taxon>
        <taxon>Arthropoda</taxon>
        <taxon>Hexapoda</taxon>
        <taxon>Insecta</taxon>
        <taxon>Pterygota</taxon>
        <taxon>Neoptera</taxon>
        <taxon>Endopterygota</taxon>
        <taxon>Diptera</taxon>
        <taxon>Nematocera</taxon>
        <taxon>Culicoidea</taxon>
        <taxon>Culicidae</taxon>
        <taxon>Culicinae</taxon>
        <taxon>Culicini</taxon>
        <taxon>Culex</taxon>
        <taxon>Culex</taxon>
    </lineage>
</organism>
<accession>A0A8D8FF63</accession>
<keyword evidence="1" id="KW-0732">Signal</keyword>
<protein>
    <submittedName>
        <fullName evidence="2">(northern house mosquito) hypothetical protein</fullName>
    </submittedName>
</protein>
<proteinExistence type="predicted"/>
<dbReference type="AlphaFoldDB" id="A0A8D8FF63"/>
<feature type="signal peptide" evidence="1">
    <location>
        <begin position="1"/>
        <end position="17"/>
    </location>
</feature>
<dbReference type="EMBL" id="HBUE01065299">
    <property type="protein sequence ID" value="CAG6470422.1"/>
    <property type="molecule type" value="Transcribed_RNA"/>
</dbReference>
<name>A0A8D8FF63_CULPI</name>
<sequence length="239" mass="25904">MLRLLLWLSASGDGTSGVVAKANDIVVVVVVVTAGAGRSAGLVGGRGWSDSGSRHSVAGHHRWTVSGGHWKIFGRWRRSLQLGWSSGSGVIQMGRSVGVRANGRHRAHLGGRRLRRRSRRRRHRSLGNAVAAQHQLRYVVGPLGQNHAVLLGPFALHLEHGKLLLGEPVDPGVGRFRLALHVRPQQLHERVATFGHAQQSALFGEVTVAQFGTVQHDAERRRVAAVGHAGVQLVLVRHQ</sequence>
<dbReference type="EMBL" id="HBUE01065303">
    <property type="protein sequence ID" value="CAG6470430.1"/>
    <property type="molecule type" value="Transcribed_RNA"/>
</dbReference>
<evidence type="ECO:0000313" key="2">
    <source>
        <dbReference type="EMBL" id="CAG6470427.1"/>
    </source>
</evidence>
<reference evidence="2" key="1">
    <citation type="submission" date="2021-05" db="EMBL/GenBank/DDBJ databases">
        <authorList>
            <person name="Alioto T."/>
            <person name="Alioto T."/>
            <person name="Gomez Garrido J."/>
        </authorList>
    </citation>
    <scope>NUCLEOTIDE SEQUENCE</scope>
</reference>